<accession>A0AAV5L5W1</accession>
<dbReference type="EMBL" id="BPVZ01000095">
    <property type="protein sequence ID" value="GKV32321.1"/>
    <property type="molecule type" value="Genomic_DNA"/>
</dbReference>
<evidence type="ECO:0000256" key="1">
    <source>
        <dbReference type="SAM" id="MobiDB-lite"/>
    </source>
</evidence>
<gene>
    <name evidence="2" type="ORF">SLEP1_g40936</name>
</gene>
<name>A0AAV5L5W1_9ROSI</name>
<feature type="region of interest" description="Disordered" evidence="1">
    <location>
        <begin position="87"/>
        <end position="107"/>
    </location>
</feature>
<dbReference type="Proteomes" id="UP001054252">
    <property type="component" value="Unassembled WGS sequence"/>
</dbReference>
<proteinExistence type="predicted"/>
<comment type="caution">
    <text evidence="2">The sequence shown here is derived from an EMBL/GenBank/DDBJ whole genome shotgun (WGS) entry which is preliminary data.</text>
</comment>
<evidence type="ECO:0000313" key="2">
    <source>
        <dbReference type="EMBL" id="GKV32321.1"/>
    </source>
</evidence>
<dbReference type="AlphaFoldDB" id="A0AAV5L5W1"/>
<keyword evidence="3" id="KW-1185">Reference proteome</keyword>
<evidence type="ECO:0000313" key="3">
    <source>
        <dbReference type="Proteomes" id="UP001054252"/>
    </source>
</evidence>
<organism evidence="2 3">
    <name type="scientific">Rubroshorea leprosula</name>
    <dbReference type="NCBI Taxonomy" id="152421"/>
    <lineage>
        <taxon>Eukaryota</taxon>
        <taxon>Viridiplantae</taxon>
        <taxon>Streptophyta</taxon>
        <taxon>Embryophyta</taxon>
        <taxon>Tracheophyta</taxon>
        <taxon>Spermatophyta</taxon>
        <taxon>Magnoliopsida</taxon>
        <taxon>eudicotyledons</taxon>
        <taxon>Gunneridae</taxon>
        <taxon>Pentapetalae</taxon>
        <taxon>rosids</taxon>
        <taxon>malvids</taxon>
        <taxon>Malvales</taxon>
        <taxon>Dipterocarpaceae</taxon>
        <taxon>Rubroshorea</taxon>
    </lineage>
</organism>
<protein>
    <submittedName>
        <fullName evidence="2">Uncharacterized protein</fullName>
    </submittedName>
</protein>
<reference evidence="2 3" key="1">
    <citation type="journal article" date="2021" name="Commun. Biol.">
        <title>The genome of Shorea leprosula (Dipterocarpaceae) highlights the ecological relevance of drought in aseasonal tropical rainforests.</title>
        <authorList>
            <person name="Ng K.K.S."/>
            <person name="Kobayashi M.J."/>
            <person name="Fawcett J.A."/>
            <person name="Hatakeyama M."/>
            <person name="Paape T."/>
            <person name="Ng C.H."/>
            <person name="Ang C.C."/>
            <person name="Tnah L.H."/>
            <person name="Lee C.T."/>
            <person name="Nishiyama T."/>
            <person name="Sese J."/>
            <person name="O'Brien M.J."/>
            <person name="Copetti D."/>
            <person name="Mohd Noor M.I."/>
            <person name="Ong R.C."/>
            <person name="Putra M."/>
            <person name="Sireger I.Z."/>
            <person name="Indrioko S."/>
            <person name="Kosugi Y."/>
            <person name="Izuno A."/>
            <person name="Isagi Y."/>
            <person name="Lee S.L."/>
            <person name="Shimizu K.K."/>
        </authorList>
    </citation>
    <scope>NUCLEOTIDE SEQUENCE [LARGE SCALE GENOMIC DNA]</scope>
    <source>
        <strain evidence="2">214</strain>
    </source>
</reference>
<sequence>MKFGTNNQCHPSHFKSNPNHIGFFKFLNAAATSLKKVIADVFLPFGVIVYVIPGESLLADGVDVAGFCFCERKDFLELWEKKQKAGGVAQDVSDRHEEGGPGVHRPNHSVVVRRKVGEKCAALALEHVVRLIEKPEALDEEDQSPGL</sequence>